<dbReference type="Pfam" id="PF13561">
    <property type="entry name" value="adh_short_C2"/>
    <property type="match status" value="1"/>
</dbReference>
<dbReference type="InterPro" id="IPR057326">
    <property type="entry name" value="KR_dom"/>
</dbReference>
<feature type="domain" description="Ketoreductase" evidence="8">
    <location>
        <begin position="5"/>
        <end position="185"/>
    </location>
</feature>
<dbReference type="InterPro" id="IPR020904">
    <property type="entry name" value="Sc_DH/Rdtase_CS"/>
</dbReference>
<keyword evidence="10" id="KW-1185">Reference proteome</keyword>
<evidence type="ECO:0000256" key="4">
    <source>
        <dbReference type="ARBA" id="ARBA00023002"/>
    </source>
</evidence>
<dbReference type="GO" id="GO:0004316">
    <property type="term" value="F:3-oxoacyl-[acyl-carrier-protein] reductase (NADPH) activity"/>
    <property type="evidence" value="ECO:0007669"/>
    <property type="project" value="UniProtKB-EC"/>
</dbReference>
<comment type="function">
    <text evidence="7">Catalyzes the NADPH-dependent reduction of beta-ketoacyl-ACP substrates to beta-hydroxyacyl-ACP products, the first reductive step in the elongation cycle of fatty acid biosynthesis.</text>
</comment>
<keyword evidence="7" id="KW-0443">Lipid metabolism</keyword>
<evidence type="ECO:0000313" key="10">
    <source>
        <dbReference type="Proteomes" id="UP000658131"/>
    </source>
</evidence>
<comment type="subunit">
    <text evidence="7">Homotetramer.</text>
</comment>
<dbReference type="PANTHER" id="PTHR42879">
    <property type="entry name" value="3-OXOACYL-(ACYL-CARRIER-PROTEIN) REDUCTASE"/>
    <property type="match status" value="1"/>
</dbReference>
<comment type="similarity">
    <text evidence="2 7">Belongs to the short-chain dehydrogenases/reductases (SDR) family.</text>
</comment>
<keyword evidence="5" id="KW-0753">Steroid metabolism</keyword>
<dbReference type="Proteomes" id="UP000658131">
    <property type="component" value="Unassembled WGS sequence"/>
</dbReference>
<dbReference type="CDD" id="cd05333">
    <property type="entry name" value="BKR_SDR_c"/>
    <property type="match status" value="1"/>
</dbReference>
<evidence type="ECO:0000256" key="6">
    <source>
        <dbReference type="ARBA" id="ARBA00048508"/>
    </source>
</evidence>
<keyword evidence="7" id="KW-0275">Fatty acid biosynthesis</keyword>
<evidence type="ECO:0000256" key="7">
    <source>
        <dbReference type="RuleBase" id="RU366074"/>
    </source>
</evidence>
<keyword evidence="7" id="KW-0276">Fatty acid metabolism</keyword>
<comment type="caution">
    <text evidence="9">The sequence shown here is derived from an EMBL/GenBank/DDBJ whole genome shotgun (WGS) entry which is preliminary data.</text>
</comment>
<name>A0ABR7NI97_9FIRM</name>
<dbReference type="PROSITE" id="PS00061">
    <property type="entry name" value="ADH_SHORT"/>
    <property type="match status" value="1"/>
</dbReference>
<protein>
    <recommendedName>
        <fullName evidence="3 7">3-oxoacyl-[acyl-carrier-protein] reductase</fullName>
        <ecNumber evidence="3 7">1.1.1.100</ecNumber>
    </recommendedName>
</protein>
<dbReference type="Gene3D" id="3.40.50.720">
    <property type="entry name" value="NAD(P)-binding Rossmann-like Domain"/>
    <property type="match status" value="1"/>
</dbReference>
<dbReference type="InterPro" id="IPR002347">
    <property type="entry name" value="SDR_fam"/>
</dbReference>
<evidence type="ECO:0000259" key="8">
    <source>
        <dbReference type="SMART" id="SM00822"/>
    </source>
</evidence>
<dbReference type="NCBIfam" id="TIGR01830">
    <property type="entry name" value="3oxo_ACP_reduc"/>
    <property type="match status" value="1"/>
</dbReference>
<evidence type="ECO:0000313" key="9">
    <source>
        <dbReference type="EMBL" id="MBC8576127.1"/>
    </source>
</evidence>
<keyword evidence="7" id="KW-0444">Lipid biosynthesis</keyword>
<comment type="pathway">
    <text evidence="1 7">Lipid metabolism; fatty acid biosynthesis.</text>
</comment>
<sequence length="246" mass="25622">MFTGKTAIVTGGSRGIGRAVALALAGHHAKTAVFYAGNETAARETAAFAAEAGGEIRTVRCDVSDSASVKQACGALQEEWGGIDFLINCAGITRDGLMMRMKDEDFDAVLSTNLRGAFLMTRACAGTMVRRRFGRIVNISSVSGLCGNAGQANYSAAKAGMIGLTKSVARELAGRGITCNAIAPGFIETDMTAALPEKVREASIASIPMKRMGRPEEIAALVCFLCSEPAGYLTGEVIRIDGGLAM</sequence>
<proteinExistence type="inferred from homology"/>
<evidence type="ECO:0000256" key="5">
    <source>
        <dbReference type="ARBA" id="ARBA00023221"/>
    </source>
</evidence>
<organism evidence="9 10">
    <name type="scientific">Yanshouia hominis</name>
    <dbReference type="NCBI Taxonomy" id="2763673"/>
    <lineage>
        <taxon>Bacteria</taxon>
        <taxon>Bacillati</taxon>
        <taxon>Bacillota</taxon>
        <taxon>Clostridia</taxon>
        <taxon>Eubacteriales</taxon>
        <taxon>Oscillospiraceae</taxon>
        <taxon>Yanshouia</taxon>
    </lineage>
</organism>
<keyword evidence="4 7" id="KW-0560">Oxidoreductase</keyword>
<dbReference type="PRINTS" id="PR00081">
    <property type="entry name" value="GDHRDH"/>
</dbReference>
<dbReference type="EMBL" id="JACRTB010000009">
    <property type="protein sequence ID" value="MBC8576127.1"/>
    <property type="molecule type" value="Genomic_DNA"/>
</dbReference>
<reference evidence="9 10" key="1">
    <citation type="submission" date="2020-08" db="EMBL/GenBank/DDBJ databases">
        <title>Genome public.</title>
        <authorList>
            <person name="Liu C."/>
            <person name="Sun Q."/>
        </authorList>
    </citation>
    <scope>NUCLEOTIDE SEQUENCE [LARGE SCALE GENOMIC DNA]</scope>
    <source>
        <strain evidence="9 10">BX1</strain>
    </source>
</reference>
<comment type="catalytic activity">
    <reaction evidence="6 7">
        <text>a (3R)-hydroxyacyl-[ACP] + NADP(+) = a 3-oxoacyl-[ACP] + NADPH + H(+)</text>
        <dbReference type="Rhea" id="RHEA:17397"/>
        <dbReference type="Rhea" id="RHEA-COMP:9916"/>
        <dbReference type="Rhea" id="RHEA-COMP:9945"/>
        <dbReference type="ChEBI" id="CHEBI:15378"/>
        <dbReference type="ChEBI" id="CHEBI:57783"/>
        <dbReference type="ChEBI" id="CHEBI:58349"/>
        <dbReference type="ChEBI" id="CHEBI:78776"/>
        <dbReference type="ChEBI" id="CHEBI:78827"/>
        <dbReference type="EC" id="1.1.1.100"/>
    </reaction>
</comment>
<dbReference type="InterPro" id="IPR036291">
    <property type="entry name" value="NAD(P)-bd_dom_sf"/>
</dbReference>
<evidence type="ECO:0000256" key="2">
    <source>
        <dbReference type="ARBA" id="ARBA00006484"/>
    </source>
</evidence>
<dbReference type="InterPro" id="IPR050259">
    <property type="entry name" value="SDR"/>
</dbReference>
<dbReference type="NCBIfam" id="NF009466">
    <property type="entry name" value="PRK12826.1-2"/>
    <property type="match status" value="1"/>
</dbReference>
<keyword evidence="7" id="KW-0521">NADP</keyword>
<accession>A0ABR7NI97</accession>
<evidence type="ECO:0000256" key="3">
    <source>
        <dbReference type="ARBA" id="ARBA00012948"/>
    </source>
</evidence>
<dbReference type="RefSeq" id="WP_262399679.1">
    <property type="nucleotide sequence ID" value="NZ_JACRTB010000009.1"/>
</dbReference>
<dbReference type="EC" id="1.1.1.100" evidence="3 7"/>
<dbReference type="PANTHER" id="PTHR42879:SF2">
    <property type="entry name" value="3-OXOACYL-[ACYL-CARRIER-PROTEIN] REDUCTASE FABG"/>
    <property type="match status" value="1"/>
</dbReference>
<dbReference type="SUPFAM" id="SSF51735">
    <property type="entry name" value="NAD(P)-binding Rossmann-fold domains"/>
    <property type="match status" value="1"/>
</dbReference>
<evidence type="ECO:0000256" key="1">
    <source>
        <dbReference type="ARBA" id="ARBA00005194"/>
    </source>
</evidence>
<dbReference type="PRINTS" id="PR00080">
    <property type="entry name" value="SDRFAMILY"/>
</dbReference>
<dbReference type="InterPro" id="IPR011284">
    <property type="entry name" value="3oxo_ACP_reduc"/>
</dbReference>
<gene>
    <name evidence="9" type="primary">fabG</name>
    <name evidence="9" type="ORF">H8717_06870</name>
</gene>
<dbReference type="SMART" id="SM00822">
    <property type="entry name" value="PKS_KR"/>
    <property type="match status" value="1"/>
</dbReference>